<evidence type="ECO:0000256" key="1">
    <source>
        <dbReference type="SAM" id="Phobius"/>
    </source>
</evidence>
<organism evidence="2">
    <name type="scientific">Arundo donax</name>
    <name type="common">Giant reed</name>
    <name type="synonym">Donax arundinaceus</name>
    <dbReference type="NCBI Taxonomy" id="35708"/>
    <lineage>
        <taxon>Eukaryota</taxon>
        <taxon>Viridiplantae</taxon>
        <taxon>Streptophyta</taxon>
        <taxon>Embryophyta</taxon>
        <taxon>Tracheophyta</taxon>
        <taxon>Spermatophyta</taxon>
        <taxon>Magnoliopsida</taxon>
        <taxon>Liliopsida</taxon>
        <taxon>Poales</taxon>
        <taxon>Poaceae</taxon>
        <taxon>PACMAD clade</taxon>
        <taxon>Arundinoideae</taxon>
        <taxon>Arundineae</taxon>
        <taxon>Arundo</taxon>
    </lineage>
</organism>
<accession>A0A0A9E765</accession>
<reference evidence="2" key="2">
    <citation type="journal article" date="2015" name="Data Brief">
        <title>Shoot transcriptome of the giant reed, Arundo donax.</title>
        <authorList>
            <person name="Barrero R.A."/>
            <person name="Guerrero F.D."/>
            <person name="Moolhuijzen P."/>
            <person name="Goolsby J.A."/>
            <person name="Tidwell J."/>
            <person name="Bellgard S.E."/>
            <person name="Bellgard M.I."/>
        </authorList>
    </citation>
    <scope>NUCLEOTIDE SEQUENCE</scope>
    <source>
        <tissue evidence="2">Shoot tissue taken approximately 20 cm above the soil surface</tissue>
    </source>
</reference>
<keyword evidence="1" id="KW-0812">Transmembrane</keyword>
<keyword evidence="1" id="KW-0472">Membrane</keyword>
<reference evidence="2" key="1">
    <citation type="submission" date="2014-09" db="EMBL/GenBank/DDBJ databases">
        <authorList>
            <person name="Magalhaes I.L.F."/>
            <person name="Oliveira U."/>
            <person name="Santos F.R."/>
            <person name="Vidigal T.H.D.A."/>
            <person name="Brescovit A.D."/>
            <person name="Santos A.J."/>
        </authorList>
    </citation>
    <scope>NUCLEOTIDE SEQUENCE</scope>
    <source>
        <tissue evidence="2">Shoot tissue taken approximately 20 cm above the soil surface</tissue>
    </source>
</reference>
<sequence>MIQSAVYYMTINTRFSYSSLYIDHLLVDKHIIFLSKQTEALSLQNICGLLITLLCCENFVLASAMVFKLELLDYLLAEDGLRWV</sequence>
<proteinExistence type="predicted"/>
<protein>
    <submittedName>
        <fullName evidence="2">EZ3</fullName>
    </submittedName>
</protein>
<feature type="transmembrane region" description="Helical" evidence="1">
    <location>
        <begin position="46"/>
        <end position="67"/>
    </location>
</feature>
<evidence type="ECO:0000313" key="2">
    <source>
        <dbReference type="EMBL" id="JAD95921.1"/>
    </source>
</evidence>
<name>A0A0A9E765_ARUDO</name>
<dbReference type="AlphaFoldDB" id="A0A0A9E765"/>
<keyword evidence="1" id="KW-1133">Transmembrane helix</keyword>
<dbReference type="EMBL" id="GBRH01201974">
    <property type="protein sequence ID" value="JAD95921.1"/>
    <property type="molecule type" value="Transcribed_RNA"/>
</dbReference>